<dbReference type="InterPro" id="IPR036977">
    <property type="entry name" value="DNA_primase_Znf_CHC2"/>
</dbReference>
<evidence type="ECO:0000256" key="12">
    <source>
        <dbReference type="HAMAP-Rule" id="MF_00974"/>
    </source>
</evidence>
<keyword evidence="10 12" id="KW-0238">DNA-binding</keyword>
<evidence type="ECO:0000256" key="2">
    <source>
        <dbReference type="ARBA" id="ARBA00022515"/>
    </source>
</evidence>
<dbReference type="GO" id="GO:0008270">
    <property type="term" value="F:zinc ion binding"/>
    <property type="evidence" value="ECO:0007669"/>
    <property type="project" value="UniProtKB-UniRule"/>
</dbReference>
<feature type="domain" description="Toprim" evidence="17">
    <location>
        <begin position="259"/>
        <end position="340"/>
    </location>
</feature>
<dbReference type="PIRSF" id="PIRSF002811">
    <property type="entry name" value="DnaG"/>
    <property type="match status" value="1"/>
</dbReference>
<evidence type="ECO:0000259" key="17">
    <source>
        <dbReference type="PROSITE" id="PS50880"/>
    </source>
</evidence>
<dbReference type="Gene3D" id="3.90.580.10">
    <property type="entry name" value="Zinc finger, CHC2-type domain"/>
    <property type="match status" value="1"/>
</dbReference>
<evidence type="ECO:0000256" key="13">
    <source>
        <dbReference type="PIRNR" id="PIRNR002811"/>
    </source>
</evidence>
<evidence type="ECO:0000256" key="1">
    <source>
        <dbReference type="ARBA" id="ARBA00022478"/>
    </source>
</evidence>
<dbReference type="AlphaFoldDB" id="A0A368XBK1"/>
<dbReference type="Pfam" id="PF08275">
    <property type="entry name" value="DNAG_N"/>
    <property type="match status" value="1"/>
</dbReference>
<dbReference type="NCBIfam" id="TIGR01391">
    <property type="entry name" value="dnaG"/>
    <property type="match status" value="1"/>
</dbReference>
<dbReference type="GO" id="GO:0003899">
    <property type="term" value="F:DNA-directed RNA polymerase activity"/>
    <property type="evidence" value="ECO:0007669"/>
    <property type="project" value="UniProtKB-UniRule"/>
</dbReference>
<dbReference type="GO" id="GO:0003678">
    <property type="term" value="F:DNA helicase activity"/>
    <property type="evidence" value="ECO:0007669"/>
    <property type="project" value="InterPro"/>
</dbReference>
<dbReference type="PANTHER" id="PTHR30313:SF2">
    <property type="entry name" value="DNA PRIMASE"/>
    <property type="match status" value="1"/>
</dbReference>
<dbReference type="GO" id="GO:1990077">
    <property type="term" value="C:primosome complex"/>
    <property type="evidence" value="ECO:0007669"/>
    <property type="project" value="UniProtKB-KW"/>
</dbReference>
<dbReference type="SUPFAM" id="SSF48024">
    <property type="entry name" value="N-terminal domain of DnaB helicase"/>
    <property type="match status" value="1"/>
</dbReference>
<dbReference type="InterPro" id="IPR036185">
    <property type="entry name" value="DNA_heli_DnaB-like_N_sf"/>
</dbReference>
<dbReference type="RefSeq" id="WP_114353634.1">
    <property type="nucleotide sequence ID" value="NZ_QPJJ01000011.1"/>
</dbReference>
<accession>A0A368XBK1</accession>
<keyword evidence="3 12" id="KW-0808">Transferase</keyword>
<protein>
    <recommendedName>
        <fullName evidence="12 13">DNA primase</fullName>
        <ecNumber evidence="12">2.7.7.101</ecNumber>
    </recommendedName>
</protein>
<comment type="subunit">
    <text evidence="12">Monomer. Interacts with DnaB.</text>
</comment>
<evidence type="ECO:0000256" key="4">
    <source>
        <dbReference type="ARBA" id="ARBA00022695"/>
    </source>
</evidence>
<dbReference type="Gene3D" id="6.10.140.360">
    <property type="match status" value="1"/>
</dbReference>
<dbReference type="GO" id="GO:0005737">
    <property type="term" value="C:cytoplasm"/>
    <property type="evidence" value="ECO:0007669"/>
    <property type="project" value="TreeGrafter"/>
</dbReference>
<keyword evidence="5 12" id="KW-0235">DNA replication</keyword>
<feature type="region of interest" description="Disordered" evidence="16">
    <location>
        <begin position="437"/>
        <end position="460"/>
    </location>
</feature>
<dbReference type="CDD" id="cd03364">
    <property type="entry name" value="TOPRIM_DnaG_primases"/>
    <property type="match status" value="1"/>
</dbReference>
<dbReference type="InterPro" id="IPR034151">
    <property type="entry name" value="TOPRIM_DnaG_bac"/>
</dbReference>
<dbReference type="InterPro" id="IPR030846">
    <property type="entry name" value="DnaG_bac"/>
</dbReference>
<comment type="function">
    <text evidence="12 13">RNA polymerase that catalyzes the synthesis of short RNA molecules used as primers for DNA polymerase during DNA replication.</text>
</comment>
<evidence type="ECO:0000256" key="15">
    <source>
        <dbReference type="SAM" id="Coils"/>
    </source>
</evidence>
<comment type="catalytic activity">
    <reaction evidence="12">
        <text>ssDNA + n NTP = ssDNA/pppN(pN)n-1 hybrid + (n-1) diphosphate.</text>
        <dbReference type="EC" id="2.7.7.101"/>
    </reaction>
</comment>
<dbReference type="InterPro" id="IPR006171">
    <property type="entry name" value="TOPRIM_dom"/>
</dbReference>
<keyword evidence="4 12" id="KW-0548">Nucleotidyltransferase</keyword>
<dbReference type="InterPro" id="IPR019475">
    <property type="entry name" value="DNA_primase_DnaB-bd"/>
</dbReference>
<dbReference type="HAMAP" id="MF_00974">
    <property type="entry name" value="DNA_primase_DnaG"/>
    <property type="match status" value="1"/>
</dbReference>
<evidence type="ECO:0000256" key="5">
    <source>
        <dbReference type="ARBA" id="ARBA00022705"/>
    </source>
</evidence>
<name>A0A368XBK1_9BACI</name>
<dbReference type="Gene3D" id="3.40.1360.10">
    <property type="match status" value="1"/>
</dbReference>
<keyword evidence="19" id="KW-1185">Reference proteome</keyword>
<dbReference type="EC" id="2.7.7.101" evidence="12"/>
<dbReference type="GO" id="GO:0003677">
    <property type="term" value="F:DNA binding"/>
    <property type="evidence" value="ECO:0007669"/>
    <property type="project" value="UniProtKB-KW"/>
</dbReference>
<proteinExistence type="inferred from homology"/>
<dbReference type="InterPro" id="IPR013264">
    <property type="entry name" value="DNAG_N"/>
</dbReference>
<evidence type="ECO:0000256" key="6">
    <source>
        <dbReference type="ARBA" id="ARBA00022723"/>
    </source>
</evidence>
<feature type="compositionally biased region" description="Basic and acidic residues" evidence="16">
    <location>
        <begin position="439"/>
        <end position="453"/>
    </location>
</feature>
<comment type="domain">
    <text evidence="12">Contains an N-terminal zinc-binding domain, a central core domain that contains the primase activity, and a C-terminal DnaB-binding domain.</text>
</comment>
<dbReference type="SMART" id="SM00400">
    <property type="entry name" value="ZnF_CHCC"/>
    <property type="match status" value="1"/>
</dbReference>
<evidence type="ECO:0000313" key="19">
    <source>
        <dbReference type="Proteomes" id="UP000252585"/>
    </source>
</evidence>
<comment type="cofactor">
    <cofactor evidence="12 13 14">
        <name>Zn(2+)</name>
        <dbReference type="ChEBI" id="CHEBI:29105"/>
    </cofactor>
    <text evidence="12 13 14">Binds 1 zinc ion per monomer.</text>
</comment>
<dbReference type="InterPro" id="IPR050219">
    <property type="entry name" value="DnaG_primase"/>
</dbReference>
<keyword evidence="6 12" id="KW-0479">Metal-binding</keyword>
<dbReference type="SMART" id="SM00493">
    <property type="entry name" value="TOPRIM"/>
    <property type="match status" value="1"/>
</dbReference>
<evidence type="ECO:0000256" key="8">
    <source>
        <dbReference type="ARBA" id="ARBA00022833"/>
    </source>
</evidence>
<evidence type="ECO:0000256" key="7">
    <source>
        <dbReference type="ARBA" id="ARBA00022771"/>
    </source>
</evidence>
<dbReference type="GO" id="GO:0005524">
    <property type="term" value="F:ATP binding"/>
    <property type="evidence" value="ECO:0007669"/>
    <property type="project" value="InterPro"/>
</dbReference>
<dbReference type="FunFam" id="3.90.580.10:FF:000001">
    <property type="entry name" value="DNA primase"/>
    <property type="match status" value="1"/>
</dbReference>
<evidence type="ECO:0000256" key="11">
    <source>
        <dbReference type="ARBA" id="ARBA00023163"/>
    </source>
</evidence>
<dbReference type="Pfam" id="PF01807">
    <property type="entry name" value="Zn_ribbon_DnaG"/>
    <property type="match status" value="1"/>
</dbReference>
<keyword evidence="1 12" id="KW-0240">DNA-directed RNA polymerase</keyword>
<dbReference type="InterPro" id="IPR006295">
    <property type="entry name" value="DNA_primase_DnaG"/>
</dbReference>
<dbReference type="InterPro" id="IPR037068">
    <property type="entry name" value="DNA_primase_core_N_sf"/>
</dbReference>
<dbReference type="GO" id="GO:0006269">
    <property type="term" value="P:DNA replication, synthesis of primer"/>
    <property type="evidence" value="ECO:0007669"/>
    <property type="project" value="UniProtKB-UniRule"/>
</dbReference>
<dbReference type="Proteomes" id="UP000252585">
    <property type="component" value="Unassembled WGS sequence"/>
</dbReference>
<evidence type="ECO:0000256" key="14">
    <source>
        <dbReference type="PIRSR" id="PIRSR002811-1"/>
    </source>
</evidence>
<keyword evidence="8 12" id="KW-0862">Zinc</keyword>
<dbReference type="Pfam" id="PF10410">
    <property type="entry name" value="DnaB_bind"/>
    <property type="match status" value="1"/>
</dbReference>
<dbReference type="FunFam" id="3.90.980.10:FF:000001">
    <property type="entry name" value="DNA primase"/>
    <property type="match status" value="1"/>
</dbReference>
<dbReference type="EMBL" id="QPJJ01000011">
    <property type="protein sequence ID" value="RCW65343.1"/>
    <property type="molecule type" value="Genomic_DNA"/>
</dbReference>
<evidence type="ECO:0000256" key="10">
    <source>
        <dbReference type="ARBA" id="ARBA00023125"/>
    </source>
</evidence>
<dbReference type="SUPFAM" id="SSF56731">
    <property type="entry name" value="DNA primase core"/>
    <property type="match status" value="1"/>
</dbReference>
<dbReference type="InterPro" id="IPR002694">
    <property type="entry name" value="Znf_CHC2"/>
</dbReference>
<dbReference type="GO" id="GO:0000428">
    <property type="term" value="C:DNA-directed RNA polymerase complex"/>
    <property type="evidence" value="ECO:0007669"/>
    <property type="project" value="UniProtKB-KW"/>
</dbReference>
<evidence type="ECO:0000256" key="3">
    <source>
        <dbReference type="ARBA" id="ARBA00022679"/>
    </source>
</evidence>
<dbReference type="Gene3D" id="3.90.980.10">
    <property type="entry name" value="DNA primase, catalytic core, N-terminal domain"/>
    <property type="match status" value="1"/>
</dbReference>
<reference evidence="18 19" key="1">
    <citation type="submission" date="2018-07" db="EMBL/GenBank/DDBJ databases">
        <title>Genomic Encyclopedia of Type Strains, Phase IV (KMG-IV): sequencing the most valuable type-strain genomes for metagenomic binning, comparative biology and taxonomic classification.</title>
        <authorList>
            <person name="Goeker M."/>
        </authorList>
    </citation>
    <scope>NUCLEOTIDE SEQUENCE [LARGE SCALE GENOMIC DNA]</scope>
    <source>
        <strain evidence="18 19">DSM 27696</strain>
    </source>
</reference>
<keyword evidence="2 12" id="KW-0639">Primosome</keyword>
<evidence type="ECO:0000256" key="9">
    <source>
        <dbReference type="ARBA" id="ARBA00022842"/>
    </source>
</evidence>
<feature type="coiled-coil region" evidence="15">
    <location>
        <begin position="553"/>
        <end position="583"/>
    </location>
</feature>
<keyword evidence="11 12" id="KW-0804">Transcription</keyword>
<dbReference type="PROSITE" id="PS50880">
    <property type="entry name" value="TOPRIM"/>
    <property type="match status" value="1"/>
</dbReference>
<gene>
    <name evidence="12" type="primary">dnaG</name>
    <name evidence="18" type="ORF">DFR57_11172</name>
</gene>
<keyword evidence="7 12" id="KW-0863">Zinc-finger</keyword>
<dbReference type="OrthoDB" id="9803773at2"/>
<evidence type="ECO:0000256" key="16">
    <source>
        <dbReference type="SAM" id="MobiDB-lite"/>
    </source>
</evidence>
<sequence>MVERISDQLVEEIRSSIDIVDVVGEYVQLKKQGRNYFGLCPFHSENTPSFSVTQDKQIFHCFGCGKGGNVYTFIMEMEGYSFGQALRLLAEKAGKQLPQISTSSESNQSDEANQILEAYQWLSKLYHHLLYHSKDGKDGLKYLKERGFTDQTIEKFQLGFSPHAKEFIAEFLEKKGYHRQTMVKAGLLAVNDRDEYYDRFQGRIIFPIRNHIGKCIGFGGRTITHQEPKYLNSAESSLFQKGKLFYNFDLARSSIRKEGVAVLFEGYADVIAAYQADVSNGIATLGTSLTDTQARLLRRYVDTVLLCYDGDDAGLEATYKASQLLMKYGCNVKIAALPYGLDPDDFIKDYGADKFKNDVIEAGKTYMAFMIDYFKKDFKLHQEGDRIQYIERVMDEIAKLEKPIEREYYMNELVNEYNISMEVLTEELKSRMRTNNKAIPDKHSQTGHTKEINQQKSRKRKKLLPAYVNAERQLLKYMLQDHTIAEQVRNDLGVSFNIDDHKVIATYLYGFYENGHEANVSQFLASFEDEAIRKLVVELSMDFMEWEISEQEIDDYIRLIKSEQDENQRIKELIQLQKNAERQNDPIKAAELAMEILRIKKEMKN</sequence>
<feature type="zinc finger region" description="CHC2-type" evidence="12 14">
    <location>
        <begin position="40"/>
        <end position="64"/>
    </location>
</feature>
<dbReference type="InterPro" id="IPR016136">
    <property type="entry name" value="DNA_helicase_N/primase_C"/>
</dbReference>
<evidence type="ECO:0000313" key="18">
    <source>
        <dbReference type="EMBL" id="RCW65343.1"/>
    </source>
</evidence>
<keyword evidence="15" id="KW-0175">Coiled coil</keyword>
<dbReference type="Pfam" id="PF13155">
    <property type="entry name" value="Toprim_2"/>
    <property type="match status" value="1"/>
</dbReference>
<organism evidence="18 19">
    <name type="scientific">Saliterribacillus persicus</name>
    <dbReference type="NCBI Taxonomy" id="930114"/>
    <lineage>
        <taxon>Bacteria</taxon>
        <taxon>Bacillati</taxon>
        <taxon>Bacillota</taxon>
        <taxon>Bacilli</taxon>
        <taxon>Bacillales</taxon>
        <taxon>Bacillaceae</taxon>
        <taxon>Saliterribacillus</taxon>
    </lineage>
</organism>
<keyword evidence="9" id="KW-0460">Magnesium</keyword>
<comment type="similarity">
    <text evidence="12 13">Belongs to the DnaG primase family.</text>
</comment>
<comment type="caution">
    <text evidence="18">The sequence shown here is derived from an EMBL/GenBank/DDBJ whole genome shotgun (WGS) entry which is preliminary data.</text>
</comment>
<dbReference type="Gene3D" id="1.10.860.10">
    <property type="entry name" value="DNAb Helicase, Chain A"/>
    <property type="match status" value="1"/>
</dbReference>
<dbReference type="PANTHER" id="PTHR30313">
    <property type="entry name" value="DNA PRIMASE"/>
    <property type="match status" value="1"/>
</dbReference>
<dbReference type="SUPFAM" id="SSF57783">
    <property type="entry name" value="Zinc beta-ribbon"/>
    <property type="match status" value="1"/>
</dbReference>